<dbReference type="InterPro" id="IPR024418">
    <property type="entry name" value="DUF3862"/>
</dbReference>
<dbReference type="OrthoDB" id="2235720at2"/>
<sequence length="214" mass="23400">MKKQLMILGVVLSLFGLAACGSKKEAKKEADLANTELNTTIVKKDTTPAHQDIRLKFNEIVLATAANEFKGGTNLETLKKMFGEPVSHETVPAGDVSVDLYSWAFDQVSLRVHLYQDSSIVRSISNFQFNREQTITKSAVDALKVTQGDNLGESFQAVSDKLGQPDVMSQAMSSEKEEIQAVWTSGLKTDSGATLILNFENNALTQIEQTGLKD</sequence>
<dbReference type="Proteomes" id="UP000279194">
    <property type="component" value="Unassembled WGS sequence"/>
</dbReference>
<accession>A0A3L9DVV0</accession>
<evidence type="ECO:0000313" key="4">
    <source>
        <dbReference type="Proteomes" id="UP000279194"/>
    </source>
</evidence>
<dbReference type="PROSITE" id="PS51257">
    <property type="entry name" value="PROKAR_LIPOPROTEIN"/>
    <property type="match status" value="1"/>
</dbReference>
<dbReference type="Gene3D" id="3.30.1450.10">
    <property type="match status" value="2"/>
</dbReference>
<dbReference type="AlphaFoldDB" id="A0A3L9DVV0"/>
<evidence type="ECO:0000256" key="2">
    <source>
        <dbReference type="SAM" id="SignalP"/>
    </source>
</evidence>
<feature type="signal peptide" evidence="2">
    <location>
        <begin position="1"/>
        <end position="18"/>
    </location>
</feature>
<dbReference type="RefSeq" id="WP_121834763.1">
    <property type="nucleotide sequence ID" value="NZ_CP163513.1"/>
</dbReference>
<evidence type="ECO:0000313" key="3">
    <source>
        <dbReference type="EMBL" id="RLY04378.1"/>
    </source>
</evidence>
<name>A0A3L9DVV0_9STRE</name>
<protein>
    <submittedName>
        <fullName evidence="3">DUF3862 domain-containing protein</fullName>
    </submittedName>
</protein>
<keyword evidence="1 2" id="KW-0732">Signal</keyword>
<gene>
    <name evidence="3" type="ORF">EAF07_02715</name>
</gene>
<dbReference type="EMBL" id="RCVM01000003">
    <property type="protein sequence ID" value="RLY04378.1"/>
    <property type="molecule type" value="Genomic_DNA"/>
</dbReference>
<feature type="chain" id="PRO_5039170037" evidence="2">
    <location>
        <begin position="19"/>
        <end position="214"/>
    </location>
</feature>
<keyword evidence="4" id="KW-1185">Reference proteome</keyword>
<proteinExistence type="predicted"/>
<reference evidence="3 4" key="1">
    <citation type="submission" date="2018-10" db="EMBL/GenBank/DDBJ databases">
        <title>Streptococcus hillyeri sp. nov., isolated from equine tracheal sample.</title>
        <authorList>
            <person name="Macfadyen A.C."/>
            <person name="Waller A."/>
            <person name="Paterson G.K."/>
        </authorList>
    </citation>
    <scope>NUCLEOTIDE SEQUENCE [LARGE SCALE GENOMIC DNA]</scope>
    <source>
        <strain evidence="3 4">28462</strain>
    </source>
</reference>
<organism evidence="3 4">
    <name type="scientific">Streptococcus hillyeri</name>
    <dbReference type="NCBI Taxonomy" id="2282420"/>
    <lineage>
        <taxon>Bacteria</taxon>
        <taxon>Bacillati</taxon>
        <taxon>Bacillota</taxon>
        <taxon>Bacilli</taxon>
        <taxon>Lactobacillales</taxon>
        <taxon>Streptococcaceae</taxon>
        <taxon>Streptococcus</taxon>
    </lineage>
</organism>
<comment type="caution">
    <text evidence="3">The sequence shown here is derived from an EMBL/GenBank/DDBJ whole genome shotgun (WGS) entry which is preliminary data.</text>
</comment>
<evidence type="ECO:0000256" key="1">
    <source>
        <dbReference type="ARBA" id="ARBA00022729"/>
    </source>
</evidence>
<dbReference type="Pfam" id="PF12978">
    <property type="entry name" value="DUF3862"/>
    <property type="match status" value="1"/>
</dbReference>
<dbReference type="InterPro" id="IPR037873">
    <property type="entry name" value="BamE-like"/>
</dbReference>